<accession>A0A1G2SZT3</accession>
<dbReference type="Proteomes" id="UP000177746">
    <property type="component" value="Unassembled WGS sequence"/>
</dbReference>
<gene>
    <name evidence="2" type="ORF">A2665_00915</name>
</gene>
<dbReference type="AlphaFoldDB" id="A0A1G2SZT3"/>
<proteinExistence type="predicted"/>
<keyword evidence="1" id="KW-0812">Transmembrane</keyword>
<protein>
    <submittedName>
        <fullName evidence="2">Uncharacterized protein</fullName>
    </submittedName>
</protein>
<evidence type="ECO:0000313" key="2">
    <source>
        <dbReference type="EMBL" id="OHA90484.1"/>
    </source>
</evidence>
<keyword evidence="1" id="KW-1133">Transmembrane helix</keyword>
<comment type="caution">
    <text evidence="2">The sequence shown here is derived from an EMBL/GenBank/DDBJ whole genome shotgun (WGS) entry which is preliminary data.</text>
</comment>
<dbReference type="EMBL" id="MHVI01000033">
    <property type="protein sequence ID" value="OHA90484.1"/>
    <property type="molecule type" value="Genomic_DNA"/>
</dbReference>
<reference evidence="2 3" key="1">
    <citation type="journal article" date="2016" name="Nat. Commun.">
        <title>Thousands of microbial genomes shed light on interconnected biogeochemical processes in an aquifer system.</title>
        <authorList>
            <person name="Anantharaman K."/>
            <person name="Brown C.T."/>
            <person name="Hug L.A."/>
            <person name="Sharon I."/>
            <person name="Castelle C.J."/>
            <person name="Probst A.J."/>
            <person name="Thomas B.C."/>
            <person name="Singh A."/>
            <person name="Wilkins M.J."/>
            <person name="Karaoz U."/>
            <person name="Brodie E.L."/>
            <person name="Williams K.H."/>
            <person name="Hubbard S.S."/>
            <person name="Banfield J.F."/>
        </authorList>
    </citation>
    <scope>NUCLEOTIDE SEQUENCE [LARGE SCALE GENOMIC DNA]</scope>
</reference>
<feature type="transmembrane region" description="Helical" evidence="1">
    <location>
        <begin position="57"/>
        <end position="79"/>
    </location>
</feature>
<feature type="transmembrane region" description="Helical" evidence="1">
    <location>
        <begin position="28"/>
        <end position="50"/>
    </location>
</feature>
<feature type="transmembrane region" description="Helical" evidence="1">
    <location>
        <begin position="5"/>
        <end position="22"/>
    </location>
</feature>
<keyword evidence="1" id="KW-0472">Membrane</keyword>
<evidence type="ECO:0000256" key="1">
    <source>
        <dbReference type="SAM" id="Phobius"/>
    </source>
</evidence>
<name>A0A1G2SZT3_9BACT</name>
<organism evidence="2 3">
    <name type="scientific">Candidatus Zambryskibacteria bacterium RIFCSPHIGHO2_01_FULL_46_30</name>
    <dbReference type="NCBI Taxonomy" id="1802739"/>
    <lineage>
        <taxon>Bacteria</taxon>
        <taxon>Candidatus Zambryskiibacteriota</taxon>
    </lineage>
</organism>
<evidence type="ECO:0000313" key="3">
    <source>
        <dbReference type="Proteomes" id="UP000177746"/>
    </source>
</evidence>
<sequence>MIRRVLVSLVIFASILVLPYWVYVPILFVGAVLFSFFWEGILLVFFVHVVHGSEVTVLPLLVSPLALSLLIVLVLLLPIRESLRSYV</sequence>